<evidence type="ECO:0000313" key="2">
    <source>
        <dbReference type="EMBL" id="MBB4078480.1"/>
    </source>
</evidence>
<dbReference type="PANTHER" id="PTHR43316">
    <property type="entry name" value="HYDROLASE, HALOACID DELAHOGENASE-RELATED"/>
    <property type="match status" value="1"/>
</dbReference>
<sequence>MDSIKVIAFDADDTLWVNEPFFREAEDAFCGLLEEYLPVHSTTRELFAVEMRNLPLYGYGIKAFTLSMIETLGRVTDGRAHFKLVERTLAIGRDMLEKPVEVLDGVEDTLRQLARSHRLVLATKGDLLDQERKLEKSGLARYFHHIEVMSDKREVNYRKLIAHLDCSPEQFMMVGNSVKSDVIPVLELGGYAVHVPFHTTWIHEEATYELANPKFLRAEKLTELLNHLS</sequence>
<dbReference type="Gene3D" id="3.40.50.1000">
    <property type="entry name" value="HAD superfamily/HAD-like"/>
    <property type="match status" value="1"/>
</dbReference>
<keyword evidence="1 2" id="KW-0378">Hydrolase</keyword>
<proteinExistence type="predicted"/>
<dbReference type="Proteomes" id="UP000576209">
    <property type="component" value="Unassembled WGS sequence"/>
</dbReference>
<dbReference type="Gene3D" id="1.10.150.240">
    <property type="entry name" value="Putative phosphatase, domain 2"/>
    <property type="match status" value="1"/>
</dbReference>
<dbReference type="SFLD" id="SFLDG01129">
    <property type="entry name" value="C1.5:_HAD__Beta-PGM__Phosphata"/>
    <property type="match status" value="1"/>
</dbReference>
<accession>A0A840DZZ4</accession>
<keyword evidence="3" id="KW-1185">Reference proteome</keyword>
<dbReference type="SFLD" id="SFLDS00003">
    <property type="entry name" value="Haloacid_Dehalogenase"/>
    <property type="match status" value="1"/>
</dbReference>
<dbReference type="InterPro" id="IPR023198">
    <property type="entry name" value="PGP-like_dom2"/>
</dbReference>
<dbReference type="InterPro" id="IPR036412">
    <property type="entry name" value="HAD-like_sf"/>
</dbReference>
<dbReference type="InterPro" id="IPR051540">
    <property type="entry name" value="S-2-haloacid_dehalogenase"/>
</dbReference>
<dbReference type="SUPFAM" id="SSF56784">
    <property type="entry name" value="HAD-like"/>
    <property type="match status" value="1"/>
</dbReference>
<protein>
    <submittedName>
        <fullName evidence="2">Putative hydrolase of the HAD superfamily</fullName>
    </submittedName>
</protein>
<comment type="caution">
    <text evidence="2">The sequence shown here is derived from an EMBL/GenBank/DDBJ whole genome shotgun (WGS) entry which is preliminary data.</text>
</comment>
<dbReference type="RefSeq" id="WP_183494728.1">
    <property type="nucleotide sequence ID" value="NZ_JACIFF010000002.1"/>
</dbReference>
<reference evidence="2 3" key="1">
    <citation type="submission" date="2020-08" db="EMBL/GenBank/DDBJ databases">
        <title>Genomic Encyclopedia of Type Strains, Phase IV (KMG-IV): sequencing the most valuable type-strain genomes for metagenomic binning, comparative biology and taxonomic classification.</title>
        <authorList>
            <person name="Goeker M."/>
        </authorList>
    </citation>
    <scope>NUCLEOTIDE SEQUENCE [LARGE SCALE GENOMIC DNA]</scope>
    <source>
        <strain evidence="2 3">DSM 105137</strain>
    </source>
</reference>
<dbReference type="GO" id="GO:0016787">
    <property type="term" value="F:hydrolase activity"/>
    <property type="evidence" value="ECO:0007669"/>
    <property type="project" value="UniProtKB-KW"/>
</dbReference>
<dbReference type="EMBL" id="JACIFF010000002">
    <property type="protein sequence ID" value="MBB4078480.1"/>
    <property type="molecule type" value="Genomic_DNA"/>
</dbReference>
<dbReference type="AlphaFoldDB" id="A0A840DZZ4"/>
<evidence type="ECO:0000313" key="3">
    <source>
        <dbReference type="Proteomes" id="UP000576209"/>
    </source>
</evidence>
<name>A0A840DZZ4_9BACT</name>
<evidence type="ECO:0000256" key="1">
    <source>
        <dbReference type="ARBA" id="ARBA00022801"/>
    </source>
</evidence>
<gene>
    <name evidence="2" type="ORF">GGR28_001093</name>
</gene>
<dbReference type="InterPro" id="IPR023214">
    <property type="entry name" value="HAD_sf"/>
</dbReference>
<organism evidence="2 3">
    <name type="scientific">Neolewinella aquimaris</name>
    <dbReference type="NCBI Taxonomy" id="1835722"/>
    <lineage>
        <taxon>Bacteria</taxon>
        <taxon>Pseudomonadati</taxon>
        <taxon>Bacteroidota</taxon>
        <taxon>Saprospiria</taxon>
        <taxon>Saprospirales</taxon>
        <taxon>Lewinellaceae</taxon>
        <taxon>Neolewinella</taxon>
    </lineage>
</organism>
<dbReference type="Pfam" id="PF00702">
    <property type="entry name" value="Hydrolase"/>
    <property type="match status" value="1"/>
</dbReference>
<dbReference type="PANTHER" id="PTHR43316:SF8">
    <property type="entry name" value="HAD FAMILY HYDROLASE"/>
    <property type="match status" value="1"/>
</dbReference>